<sequence length="434" mass="49131">MEIVLSEVGLAFIFGLAVCIVFFFVNCFQYTLAPKTYDDALNELKSNDNPGQKGSGKKSKSKKVKLHGITNDDDDDSDEVVEDTLQMRSSMRRSSTPGQPRFKRTESIKNEHVVFADEIGPANDRHAPGVGEEVVYEIEGILHNKADEINIDPHGDEKVKNAFEHIQPLDDLGLEIRRKSLQITPSGSQSGSHRGSRSDLNLIGRESDDDHQKILRFAEAAAASAQEDTFDCKKFSKTLRKSEMTIEEINTLIEILIRKEEQSQWVDSSGKNSILFQLRKEADDRKREVLEANELTNSLQAKLKQIRGEFTEEKSTLLREKRDLEEAKANLQRELEALRLQRNMSSSSSVEGASSDRASANNDRWLQEIQELKAQLRDEKEENGALNKSVLEQQIVLKTALKQICPALGVEYCDEHQKWFESFVEKMKMNSANT</sequence>
<organism evidence="3 4">
    <name type="scientific">Tigriopus californicus</name>
    <name type="common">Marine copepod</name>
    <dbReference type="NCBI Taxonomy" id="6832"/>
    <lineage>
        <taxon>Eukaryota</taxon>
        <taxon>Metazoa</taxon>
        <taxon>Ecdysozoa</taxon>
        <taxon>Arthropoda</taxon>
        <taxon>Crustacea</taxon>
        <taxon>Multicrustacea</taxon>
        <taxon>Hexanauplia</taxon>
        <taxon>Copepoda</taxon>
        <taxon>Harpacticoida</taxon>
        <taxon>Harpacticidae</taxon>
        <taxon>Tigriopus</taxon>
    </lineage>
</organism>
<feature type="region of interest" description="Disordered" evidence="1">
    <location>
        <begin position="47"/>
        <end position="106"/>
    </location>
</feature>
<reference evidence="3 4" key="1">
    <citation type="journal article" date="2018" name="Nat. Ecol. Evol.">
        <title>Genomic signatures of mitonuclear coevolution across populations of Tigriopus californicus.</title>
        <authorList>
            <person name="Barreto F.S."/>
            <person name="Watson E.T."/>
            <person name="Lima T.G."/>
            <person name="Willett C.S."/>
            <person name="Edmands S."/>
            <person name="Li W."/>
            <person name="Burton R.S."/>
        </authorList>
    </citation>
    <scope>NUCLEOTIDE SEQUENCE [LARGE SCALE GENOMIC DNA]</scope>
    <source>
        <strain evidence="3 4">San Diego</strain>
    </source>
</reference>
<gene>
    <name evidence="3" type="ORF">TCAL_17070</name>
</gene>
<keyword evidence="4" id="KW-1185">Reference proteome</keyword>
<protein>
    <recommendedName>
        <fullName evidence="5">Ribosome receptor lysine/proline rich domain-containing protein</fullName>
    </recommendedName>
</protein>
<feature type="region of interest" description="Disordered" evidence="1">
    <location>
        <begin position="183"/>
        <end position="204"/>
    </location>
</feature>
<evidence type="ECO:0000313" key="4">
    <source>
        <dbReference type="Proteomes" id="UP000318571"/>
    </source>
</evidence>
<feature type="compositionally biased region" description="Basic residues" evidence="1">
    <location>
        <begin position="55"/>
        <end position="66"/>
    </location>
</feature>
<feature type="compositionally biased region" description="Low complexity" evidence="1">
    <location>
        <begin position="342"/>
        <end position="359"/>
    </location>
</feature>
<feature type="transmembrane region" description="Helical" evidence="2">
    <location>
        <begin position="7"/>
        <end position="25"/>
    </location>
</feature>
<dbReference type="AlphaFoldDB" id="A0A553PQB2"/>
<dbReference type="Proteomes" id="UP000318571">
    <property type="component" value="Chromosome 6"/>
</dbReference>
<keyword evidence="2" id="KW-0472">Membrane</keyword>
<evidence type="ECO:0008006" key="5">
    <source>
        <dbReference type="Google" id="ProtNLM"/>
    </source>
</evidence>
<evidence type="ECO:0000256" key="2">
    <source>
        <dbReference type="SAM" id="Phobius"/>
    </source>
</evidence>
<name>A0A553PQB2_TIGCA</name>
<proteinExistence type="predicted"/>
<keyword evidence="2" id="KW-1133">Transmembrane helix</keyword>
<keyword evidence="2" id="KW-0812">Transmembrane</keyword>
<accession>A0A553PQB2</accession>
<evidence type="ECO:0000256" key="1">
    <source>
        <dbReference type="SAM" id="MobiDB-lite"/>
    </source>
</evidence>
<feature type="compositionally biased region" description="Polar residues" evidence="1">
    <location>
        <begin position="86"/>
        <end position="98"/>
    </location>
</feature>
<dbReference type="EMBL" id="VCGU01000002">
    <property type="protein sequence ID" value="TRY79856.1"/>
    <property type="molecule type" value="Genomic_DNA"/>
</dbReference>
<feature type="compositionally biased region" description="Acidic residues" evidence="1">
    <location>
        <begin position="71"/>
        <end position="82"/>
    </location>
</feature>
<comment type="caution">
    <text evidence="3">The sequence shown here is derived from an EMBL/GenBank/DDBJ whole genome shotgun (WGS) entry which is preliminary data.</text>
</comment>
<feature type="region of interest" description="Disordered" evidence="1">
    <location>
        <begin position="342"/>
        <end position="361"/>
    </location>
</feature>
<evidence type="ECO:0000313" key="3">
    <source>
        <dbReference type="EMBL" id="TRY79856.1"/>
    </source>
</evidence>